<comment type="caution">
    <text evidence="1">The sequence shown here is derived from an EMBL/GenBank/DDBJ whole genome shotgun (WGS) entry which is preliminary data.</text>
</comment>
<gene>
    <name evidence="1" type="ORF">ACFP90_06820</name>
</gene>
<protein>
    <submittedName>
        <fullName evidence="1">Uncharacterized protein</fullName>
    </submittedName>
</protein>
<reference evidence="2" key="1">
    <citation type="journal article" date="2019" name="Int. J. Syst. Evol. Microbiol.">
        <title>The Global Catalogue of Microorganisms (GCM) 10K type strain sequencing project: providing services to taxonomists for standard genome sequencing and annotation.</title>
        <authorList>
            <consortium name="The Broad Institute Genomics Platform"/>
            <consortium name="The Broad Institute Genome Sequencing Center for Infectious Disease"/>
            <person name="Wu L."/>
            <person name="Ma J."/>
        </authorList>
    </citation>
    <scope>NUCLEOTIDE SEQUENCE [LARGE SCALE GENOMIC DNA]</scope>
    <source>
        <strain evidence="2">CCUG 63830</strain>
    </source>
</reference>
<accession>A0ABW1ZKR3</accession>
<evidence type="ECO:0000313" key="1">
    <source>
        <dbReference type="EMBL" id="MFC6660097.1"/>
    </source>
</evidence>
<evidence type="ECO:0000313" key="2">
    <source>
        <dbReference type="Proteomes" id="UP001596317"/>
    </source>
</evidence>
<dbReference type="Proteomes" id="UP001596317">
    <property type="component" value="Unassembled WGS sequence"/>
</dbReference>
<dbReference type="EMBL" id="JBHSWB010000001">
    <property type="protein sequence ID" value="MFC6660097.1"/>
    <property type="molecule type" value="Genomic_DNA"/>
</dbReference>
<organism evidence="1 2">
    <name type="scientific">Deinococcus multiflagellatus</name>
    <dbReference type="NCBI Taxonomy" id="1656887"/>
    <lineage>
        <taxon>Bacteria</taxon>
        <taxon>Thermotogati</taxon>
        <taxon>Deinococcota</taxon>
        <taxon>Deinococci</taxon>
        <taxon>Deinococcales</taxon>
        <taxon>Deinococcaceae</taxon>
        <taxon>Deinococcus</taxon>
    </lineage>
</organism>
<name>A0ABW1ZKR3_9DEIO</name>
<keyword evidence="2" id="KW-1185">Reference proteome</keyword>
<sequence>MREYGAAAYASVIVWPYRLILRGIEIERQREAAHNLARLRLQAVADGLDQGREYVPDPNDPAPTSTAHYTLKPYLTTLEQLDEAAHPWRYTLEMRIRRREREEAAAFDELERAIGRLPA</sequence>
<dbReference type="RefSeq" id="WP_224607938.1">
    <property type="nucleotide sequence ID" value="NZ_JAIQXV010000007.1"/>
</dbReference>
<proteinExistence type="predicted"/>